<keyword evidence="6" id="KW-1185">Reference proteome</keyword>
<reference evidence="5 6" key="1">
    <citation type="journal article" date="2024" name="Science">
        <title>Giant polyketide synthase enzymes in the biosynthesis of giant marine polyether toxins.</title>
        <authorList>
            <person name="Fallon T.R."/>
            <person name="Shende V.V."/>
            <person name="Wierzbicki I.H."/>
            <person name="Pendleton A.L."/>
            <person name="Watervoot N.F."/>
            <person name="Auber R.P."/>
            <person name="Gonzalez D.J."/>
            <person name="Wisecaver J.H."/>
            <person name="Moore B.S."/>
        </authorList>
    </citation>
    <scope>NUCLEOTIDE SEQUENCE [LARGE SCALE GENOMIC DNA]</scope>
    <source>
        <strain evidence="5 6">12B1</strain>
    </source>
</reference>
<dbReference type="GO" id="GO:0071013">
    <property type="term" value="C:catalytic step 2 spliceosome"/>
    <property type="evidence" value="ECO:0007669"/>
    <property type="project" value="TreeGrafter"/>
</dbReference>
<evidence type="ECO:0000256" key="4">
    <source>
        <dbReference type="SAM" id="MobiDB-lite"/>
    </source>
</evidence>
<dbReference type="Proteomes" id="UP001515480">
    <property type="component" value="Unassembled WGS sequence"/>
</dbReference>
<evidence type="ECO:0000256" key="1">
    <source>
        <dbReference type="ARBA" id="ARBA00004123"/>
    </source>
</evidence>
<feature type="compositionally biased region" description="Low complexity" evidence="4">
    <location>
        <begin position="580"/>
        <end position="594"/>
    </location>
</feature>
<feature type="region of interest" description="Disordered" evidence="4">
    <location>
        <begin position="560"/>
        <end position="640"/>
    </location>
</feature>
<evidence type="ECO:0000313" key="5">
    <source>
        <dbReference type="EMBL" id="KAL1526779.1"/>
    </source>
</evidence>
<comment type="caution">
    <text evidence="5">The sequence shown here is derived from an EMBL/GenBank/DDBJ whole genome shotgun (WGS) entry which is preliminary data.</text>
</comment>
<dbReference type="EMBL" id="JBGBPQ010000003">
    <property type="protein sequence ID" value="KAL1526779.1"/>
    <property type="molecule type" value="Genomic_DNA"/>
</dbReference>
<dbReference type="PANTHER" id="PTHR12940">
    <property type="entry name" value="ES-2 PROTEIN - RELATED"/>
    <property type="match status" value="1"/>
</dbReference>
<dbReference type="Pfam" id="PF09751">
    <property type="entry name" value="Es2"/>
    <property type="match status" value="1"/>
</dbReference>
<name>A0AB34K342_PRYPA</name>
<evidence type="ECO:0000313" key="6">
    <source>
        <dbReference type="Proteomes" id="UP001515480"/>
    </source>
</evidence>
<keyword evidence="3" id="KW-0539">Nucleus</keyword>
<organism evidence="5 6">
    <name type="scientific">Prymnesium parvum</name>
    <name type="common">Toxic golden alga</name>
    <dbReference type="NCBI Taxonomy" id="97485"/>
    <lineage>
        <taxon>Eukaryota</taxon>
        <taxon>Haptista</taxon>
        <taxon>Haptophyta</taxon>
        <taxon>Prymnesiophyceae</taxon>
        <taxon>Prymnesiales</taxon>
        <taxon>Prymnesiaceae</taxon>
        <taxon>Prymnesium</taxon>
    </lineage>
</organism>
<gene>
    <name evidence="5" type="ORF">AB1Y20_015475</name>
</gene>
<feature type="region of interest" description="Disordered" evidence="4">
    <location>
        <begin position="94"/>
        <end position="139"/>
    </location>
</feature>
<feature type="compositionally biased region" description="Pro residues" evidence="4">
    <location>
        <begin position="298"/>
        <end position="308"/>
    </location>
</feature>
<sequence>MEPTALAFYEQHVRSAAEERARELRAAAKKIVLDEHTYVDALDAIIQRSFFPDLPRLRAQLELLEALEAEDHARARAAYARMCAPRRAVGRAASTPAASAHGWAATPRGGEAKPPAEVREGKGKTGEGEGKREGEGEEEASLTRFLARHASEDNASFGVVLHRENAERKRKYWWLQDGEVAPLRMLGAHMAPAARRTDILEGRQLEPTPGVPRRLELCEALVDMSGGAPPPPPAEAKGAAERSLLAAGGGEGTLAAAAEPPPRRSAAEGSTCGAGLLAALGAPSSVVIAASTAVGAPAAPPPAPPAPEDPLGLGAASGEWMDGGNTRARRLAPPEAVRLAYAKQGAIDRDERPARLELHAFSHRNALYYVPDAHPQQAPLEPGPPPALVPSNTRFHAAEAGALDAAAGAAPPARRGAPPSAGARADELRGYALVETPQLEPGADVVPGLTWGQLLASPQLEEARRGASAPNPFKMPALPPKDAKLHQLANDAAKKLRARTPNRAIPGGVGRTSAHSPALAGASPQLSAAGRRMASALAGASAGLGSLPSTPIDEQLRSSYARGATPKPTPKPTPNPSPALRPRSSSCSARPSSAHGSVSASIRPSPLLLQGQPPQDRAARFGTSTRQETHGSITDGLLRI</sequence>
<feature type="compositionally biased region" description="Low complexity" evidence="4">
    <location>
        <begin position="606"/>
        <end position="615"/>
    </location>
</feature>
<feature type="compositionally biased region" description="Polar residues" evidence="4">
    <location>
        <begin position="622"/>
        <end position="632"/>
    </location>
</feature>
<feature type="compositionally biased region" description="Basic and acidic residues" evidence="4">
    <location>
        <begin position="110"/>
        <end position="134"/>
    </location>
</feature>
<evidence type="ECO:0000256" key="3">
    <source>
        <dbReference type="ARBA" id="ARBA00023242"/>
    </source>
</evidence>
<feature type="region of interest" description="Disordered" evidence="4">
    <location>
        <begin position="496"/>
        <end position="526"/>
    </location>
</feature>
<feature type="compositionally biased region" description="Pro residues" evidence="4">
    <location>
        <begin position="567"/>
        <end position="579"/>
    </location>
</feature>
<feature type="region of interest" description="Disordered" evidence="4">
    <location>
        <begin position="295"/>
        <end position="315"/>
    </location>
</feature>
<dbReference type="InterPro" id="IPR019148">
    <property type="entry name" value="Nuclear_protein_DGCR14_ESS-2"/>
</dbReference>
<proteinExistence type="inferred from homology"/>
<comment type="subcellular location">
    <subcellularLocation>
        <location evidence="1">Nucleus</location>
    </subcellularLocation>
</comment>
<accession>A0AB34K342</accession>
<dbReference type="PANTHER" id="PTHR12940:SF0">
    <property type="entry name" value="SPLICING FACTOR ESS-2 HOMOLOG"/>
    <property type="match status" value="1"/>
</dbReference>
<dbReference type="AlphaFoldDB" id="A0AB34K342"/>
<evidence type="ECO:0008006" key="7">
    <source>
        <dbReference type="Google" id="ProtNLM"/>
    </source>
</evidence>
<evidence type="ECO:0000256" key="2">
    <source>
        <dbReference type="ARBA" id="ARBA00009072"/>
    </source>
</evidence>
<protein>
    <recommendedName>
        <fullName evidence="7">DH domain-containing protein</fullName>
    </recommendedName>
</protein>
<comment type="similarity">
    <text evidence="2">Belongs to the ESS2 family.</text>
</comment>